<evidence type="ECO:0000313" key="2">
    <source>
        <dbReference type="EMBL" id="EJK64788.1"/>
    </source>
</evidence>
<reference evidence="2 3" key="1">
    <citation type="journal article" date="2012" name="Genome Biol.">
        <title>Genome and low-iron response of an oceanic diatom adapted to chronic iron limitation.</title>
        <authorList>
            <person name="Lommer M."/>
            <person name="Specht M."/>
            <person name="Roy A.S."/>
            <person name="Kraemer L."/>
            <person name="Andreson R."/>
            <person name="Gutowska M.A."/>
            <person name="Wolf J."/>
            <person name="Bergner S.V."/>
            <person name="Schilhabel M.B."/>
            <person name="Klostermeier U.C."/>
            <person name="Beiko R.G."/>
            <person name="Rosenstiel P."/>
            <person name="Hippler M."/>
            <person name="Laroche J."/>
        </authorList>
    </citation>
    <scope>NUCLEOTIDE SEQUENCE [LARGE SCALE GENOMIC DNA]</scope>
    <source>
        <strain evidence="2 3">CCMP1005</strain>
    </source>
</reference>
<dbReference type="EMBL" id="AGNL01016870">
    <property type="protein sequence ID" value="EJK64788.1"/>
    <property type="molecule type" value="Genomic_DNA"/>
</dbReference>
<protein>
    <submittedName>
        <fullName evidence="2">Uncharacterized protein</fullName>
    </submittedName>
</protein>
<feature type="region of interest" description="Disordered" evidence="1">
    <location>
        <begin position="39"/>
        <end position="63"/>
    </location>
</feature>
<evidence type="ECO:0000256" key="1">
    <source>
        <dbReference type="SAM" id="MobiDB-lite"/>
    </source>
</evidence>
<dbReference type="PROSITE" id="PS51257">
    <property type="entry name" value="PROKAR_LIPOPROTEIN"/>
    <property type="match status" value="1"/>
</dbReference>
<dbReference type="AlphaFoldDB" id="K0SFA9"/>
<feature type="non-terminal residue" evidence="2">
    <location>
        <position position="179"/>
    </location>
</feature>
<organism evidence="2 3">
    <name type="scientific">Thalassiosira oceanica</name>
    <name type="common">Marine diatom</name>
    <dbReference type="NCBI Taxonomy" id="159749"/>
    <lineage>
        <taxon>Eukaryota</taxon>
        <taxon>Sar</taxon>
        <taxon>Stramenopiles</taxon>
        <taxon>Ochrophyta</taxon>
        <taxon>Bacillariophyta</taxon>
        <taxon>Coscinodiscophyceae</taxon>
        <taxon>Thalassiosirophycidae</taxon>
        <taxon>Thalassiosirales</taxon>
        <taxon>Thalassiosiraceae</taxon>
        <taxon>Thalassiosira</taxon>
    </lineage>
</organism>
<feature type="compositionally biased region" description="Acidic residues" evidence="1">
    <location>
        <begin position="54"/>
        <end position="63"/>
    </location>
</feature>
<gene>
    <name evidence="2" type="ORF">THAOC_14444</name>
</gene>
<evidence type="ECO:0000313" key="3">
    <source>
        <dbReference type="Proteomes" id="UP000266841"/>
    </source>
</evidence>
<accession>K0SFA9</accession>
<dbReference type="Proteomes" id="UP000266841">
    <property type="component" value="Unassembled WGS sequence"/>
</dbReference>
<comment type="caution">
    <text evidence="2">The sequence shown here is derived from an EMBL/GenBank/DDBJ whole genome shotgun (WGS) entry which is preliminary data.</text>
</comment>
<sequence length="179" mass="19688">MNRSVLYVAATAAFLGGACLVLGGVVNRNPLVRLPTEDFASETDHEFQNSALGDDGDSDDEDEPIVHHAADVSSIYEQQEDKTERARPPLFAEGDFVELYGQNSTMAVTVSVDAVHVNDYENGQVTYELLHGLTNKRIPAVESKYVHAYSIYPKGTQALCNTSHIRSKINMTPCRVDEL</sequence>
<keyword evidence="3" id="KW-1185">Reference proteome</keyword>
<name>K0SFA9_THAOC</name>
<proteinExistence type="predicted"/>